<evidence type="ECO:0000256" key="6">
    <source>
        <dbReference type="SAM" id="MobiDB-lite"/>
    </source>
</evidence>
<keyword evidence="3" id="KW-0238">DNA-binding</keyword>
<feature type="compositionally biased region" description="Polar residues" evidence="6">
    <location>
        <begin position="334"/>
        <end position="350"/>
    </location>
</feature>
<feature type="compositionally biased region" description="Basic and acidic residues" evidence="6">
    <location>
        <begin position="529"/>
        <end position="565"/>
    </location>
</feature>
<feature type="region of interest" description="Disordered" evidence="6">
    <location>
        <begin position="38"/>
        <end position="60"/>
    </location>
</feature>
<feature type="region of interest" description="Disordered" evidence="6">
    <location>
        <begin position="121"/>
        <end position="199"/>
    </location>
</feature>
<comment type="subcellular location">
    <subcellularLocation>
        <location evidence="1">Nucleus</location>
    </subcellularLocation>
</comment>
<dbReference type="InterPro" id="IPR052207">
    <property type="entry name" value="Max-like/E-box_TFs"/>
</dbReference>
<evidence type="ECO:0000256" key="3">
    <source>
        <dbReference type="ARBA" id="ARBA00023125"/>
    </source>
</evidence>
<keyword evidence="2" id="KW-0805">Transcription regulation</keyword>
<keyword evidence="9" id="KW-1185">Reference proteome</keyword>
<sequence>MATFPNFDNSGLNSNPNEVDLNFDINDLNFNFFESQQRQTTNNNRNNGSANPLVSSTMTSQAPHNYYSNMLPTPEGSDSLIMSPFNMLPGSEHLTIEDAYKDDDFYLESPEGVSFYISSSLMSPQTSPTLPPDASMNITNITSPTRRNKKPKISTNHQKISMSQSRKRSININGNNSNNDNKNNNSSNGQYNANTDLPSIMTGSPSNSIAMFSLLELTSPLMNNMVATSIAPSLQETMPNLSLGSNLVSDVTNTHSSTSISDLSSDKIAPITPSSLMKMKKKPNSPKSGQDESQQQLQQQQLLQQTLQKKQDQSQQLQLTSNDRSTFIAPTPPTQLNQIRTNVVVTTGAASPSGKKSIRSNPNASSPLALGPSKSPHSLKPTISPNLKPKLPGVLADEVAEQLANKSNYRSILEGTAKSLGISYSSDVHSSLESRRTTHKAAEQKRRDSLKQSFDELKKVIPYQSTSSKSNGSDGNTNNNGKSNSNSNGKSDGTMKNVSKLFLLKRAHDYIVELEQKSKEKDVLIQKLNDELDDLKGVKRRKIEETEKENTDNEIDTETKSKDEQQMTSSDEC</sequence>
<feature type="compositionally biased region" description="Low complexity" evidence="6">
    <location>
        <begin position="285"/>
        <end position="320"/>
    </location>
</feature>
<feature type="compositionally biased region" description="Polar residues" evidence="6">
    <location>
        <begin position="190"/>
        <end position="199"/>
    </location>
</feature>
<feature type="region of interest" description="Disordered" evidence="6">
    <location>
        <begin position="427"/>
        <end position="494"/>
    </location>
</feature>
<feature type="compositionally biased region" description="Polar residues" evidence="6">
    <location>
        <begin position="153"/>
        <end position="164"/>
    </location>
</feature>
<dbReference type="Gene3D" id="4.10.280.10">
    <property type="entry name" value="Helix-loop-helix DNA-binding domain"/>
    <property type="match status" value="1"/>
</dbReference>
<feature type="compositionally biased region" description="Polar residues" evidence="6">
    <location>
        <begin position="136"/>
        <end position="145"/>
    </location>
</feature>
<feature type="region of interest" description="Disordered" evidence="6">
    <location>
        <begin position="251"/>
        <end position="388"/>
    </location>
</feature>
<dbReference type="PROSITE" id="PS50888">
    <property type="entry name" value="BHLH"/>
    <property type="match status" value="1"/>
</dbReference>
<reference evidence="8 9" key="1">
    <citation type="submission" date="2018-06" db="EMBL/GenBank/DDBJ databases">
        <title>Comparative genomics reveals the genomic features of Rhizophagus irregularis, R. cerebriforme, R. diaphanum and Gigaspora rosea, and their symbiotic lifestyle signature.</title>
        <authorList>
            <person name="Morin E."/>
            <person name="San Clemente H."/>
            <person name="Chen E.C.H."/>
            <person name="De La Providencia I."/>
            <person name="Hainaut M."/>
            <person name="Kuo A."/>
            <person name="Kohler A."/>
            <person name="Murat C."/>
            <person name="Tang N."/>
            <person name="Roy S."/>
            <person name="Loubradou J."/>
            <person name="Henrissat B."/>
            <person name="Grigoriev I.V."/>
            <person name="Corradi N."/>
            <person name="Roux C."/>
            <person name="Martin F.M."/>
        </authorList>
    </citation>
    <scope>NUCLEOTIDE SEQUENCE [LARGE SCALE GENOMIC DNA]</scope>
    <source>
        <strain evidence="8 9">DAOM 227022</strain>
    </source>
</reference>
<dbReference type="SMART" id="SM00353">
    <property type="entry name" value="HLH"/>
    <property type="match status" value="1"/>
</dbReference>
<dbReference type="EMBL" id="QKYT01000384">
    <property type="protein sequence ID" value="RIA86088.1"/>
    <property type="molecule type" value="Genomic_DNA"/>
</dbReference>
<comment type="caution">
    <text evidence="8">The sequence shown here is derived from an EMBL/GenBank/DDBJ whole genome shotgun (WGS) entry which is preliminary data.</text>
</comment>
<dbReference type="OrthoDB" id="5344169at2759"/>
<proteinExistence type="predicted"/>
<dbReference type="PANTHER" id="PTHR15741">
    <property type="entry name" value="BASIC HELIX-LOOP-HELIX ZIP TRANSCRIPTION FACTOR"/>
    <property type="match status" value="1"/>
</dbReference>
<feature type="compositionally biased region" description="Basic and acidic residues" evidence="6">
    <location>
        <begin position="430"/>
        <end position="459"/>
    </location>
</feature>
<evidence type="ECO:0000313" key="8">
    <source>
        <dbReference type="EMBL" id="RIA86088.1"/>
    </source>
</evidence>
<feature type="compositionally biased region" description="Low complexity" evidence="6">
    <location>
        <begin position="38"/>
        <end position="47"/>
    </location>
</feature>
<dbReference type="Proteomes" id="UP000265703">
    <property type="component" value="Unassembled WGS sequence"/>
</dbReference>
<dbReference type="AlphaFoldDB" id="A0A397SJ73"/>
<feature type="compositionally biased region" description="Polar residues" evidence="6">
    <location>
        <begin position="48"/>
        <end position="60"/>
    </location>
</feature>
<accession>A0A397SJ73</accession>
<evidence type="ECO:0000256" key="4">
    <source>
        <dbReference type="ARBA" id="ARBA00023163"/>
    </source>
</evidence>
<gene>
    <name evidence="8" type="ORF">C1645_829820</name>
</gene>
<feature type="region of interest" description="Disordered" evidence="6">
    <location>
        <begin position="529"/>
        <end position="573"/>
    </location>
</feature>
<dbReference type="GO" id="GO:0000978">
    <property type="term" value="F:RNA polymerase II cis-regulatory region sequence-specific DNA binding"/>
    <property type="evidence" value="ECO:0007669"/>
    <property type="project" value="TreeGrafter"/>
</dbReference>
<dbReference type="Pfam" id="PF00010">
    <property type="entry name" value="HLH"/>
    <property type="match status" value="1"/>
</dbReference>
<protein>
    <recommendedName>
        <fullName evidence="7">BHLH domain-containing protein</fullName>
    </recommendedName>
</protein>
<dbReference type="SUPFAM" id="SSF47459">
    <property type="entry name" value="HLH, helix-loop-helix DNA-binding domain"/>
    <property type="match status" value="1"/>
</dbReference>
<dbReference type="STRING" id="658196.A0A397SJ73"/>
<dbReference type="PANTHER" id="PTHR15741:SF27">
    <property type="entry name" value="TRANSCRIPTION FACTOR AP-4"/>
    <property type="match status" value="1"/>
</dbReference>
<feature type="domain" description="BHLH" evidence="7">
    <location>
        <begin position="434"/>
        <end position="514"/>
    </location>
</feature>
<evidence type="ECO:0000256" key="1">
    <source>
        <dbReference type="ARBA" id="ARBA00004123"/>
    </source>
</evidence>
<dbReference type="InterPro" id="IPR011598">
    <property type="entry name" value="bHLH_dom"/>
</dbReference>
<evidence type="ECO:0000313" key="9">
    <source>
        <dbReference type="Proteomes" id="UP000265703"/>
    </source>
</evidence>
<keyword evidence="5" id="KW-0539">Nucleus</keyword>
<dbReference type="GO" id="GO:0000981">
    <property type="term" value="F:DNA-binding transcription factor activity, RNA polymerase II-specific"/>
    <property type="evidence" value="ECO:0007669"/>
    <property type="project" value="TreeGrafter"/>
</dbReference>
<evidence type="ECO:0000256" key="2">
    <source>
        <dbReference type="ARBA" id="ARBA00023015"/>
    </source>
</evidence>
<dbReference type="GO" id="GO:0046983">
    <property type="term" value="F:protein dimerization activity"/>
    <property type="evidence" value="ECO:0007669"/>
    <property type="project" value="InterPro"/>
</dbReference>
<feature type="compositionally biased region" description="Low complexity" evidence="6">
    <location>
        <begin position="465"/>
        <end position="494"/>
    </location>
</feature>
<keyword evidence="4" id="KW-0804">Transcription</keyword>
<evidence type="ECO:0000259" key="7">
    <source>
        <dbReference type="PROSITE" id="PS50888"/>
    </source>
</evidence>
<name>A0A397SJ73_9GLOM</name>
<dbReference type="GO" id="GO:0005634">
    <property type="term" value="C:nucleus"/>
    <property type="evidence" value="ECO:0007669"/>
    <property type="project" value="UniProtKB-SubCell"/>
</dbReference>
<evidence type="ECO:0000256" key="5">
    <source>
        <dbReference type="ARBA" id="ARBA00023242"/>
    </source>
</evidence>
<feature type="compositionally biased region" description="Low complexity" evidence="6">
    <location>
        <begin position="170"/>
        <end position="189"/>
    </location>
</feature>
<dbReference type="InterPro" id="IPR036638">
    <property type="entry name" value="HLH_DNA-bd_sf"/>
</dbReference>
<organism evidence="8 9">
    <name type="scientific">Glomus cerebriforme</name>
    <dbReference type="NCBI Taxonomy" id="658196"/>
    <lineage>
        <taxon>Eukaryota</taxon>
        <taxon>Fungi</taxon>
        <taxon>Fungi incertae sedis</taxon>
        <taxon>Mucoromycota</taxon>
        <taxon>Glomeromycotina</taxon>
        <taxon>Glomeromycetes</taxon>
        <taxon>Glomerales</taxon>
        <taxon>Glomeraceae</taxon>
        <taxon>Glomus</taxon>
    </lineage>
</organism>